<protein>
    <submittedName>
        <fullName evidence="1">Uncharacterized protein</fullName>
    </submittedName>
</protein>
<comment type="caution">
    <text evidence="1">The sequence shown here is derived from an EMBL/GenBank/DDBJ whole genome shotgun (WGS) entry which is preliminary data.</text>
</comment>
<sequence>MYMHFSLVSRIESIGPVAWNFNFLGLCIPQYQNKKEGE</sequence>
<gene>
    <name evidence="1" type="ORF">ADICYQ_1025</name>
</gene>
<reference evidence="1 2" key="1">
    <citation type="journal article" date="2013" name="Genome Announc.">
        <title>Draft Genome Sequence of Cyclobacterium qasimii Strain M12-11BT, Isolated from Arctic Marine Sediment.</title>
        <authorList>
            <person name="Shivaji S."/>
            <person name="Ara S."/>
            <person name="Singh A."/>
            <person name="Kumar Pinnaka A."/>
        </authorList>
    </citation>
    <scope>NUCLEOTIDE SEQUENCE [LARGE SCALE GENOMIC DNA]</scope>
    <source>
        <strain evidence="1 2">M12-11B</strain>
    </source>
</reference>
<accession>S7X2R2</accession>
<evidence type="ECO:0000313" key="1">
    <source>
        <dbReference type="EMBL" id="EPR70428.1"/>
    </source>
</evidence>
<organism evidence="1 2">
    <name type="scientific">Cyclobacterium qasimii M12-11B</name>
    <dbReference type="NCBI Taxonomy" id="641524"/>
    <lineage>
        <taxon>Bacteria</taxon>
        <taxon>Pseudomonadati</taxon>
        <taxon>Bacteroidota</taxon>
        <taxon>Cytophagia</taxon>
        <taxon>Cytophagales</taxon>
        <taxon>Cyclobacteriaceae</taxon>
        <taxon>Cyclobacterium</taxon>
    </lineage>
</organism>
<evidence type="ECO:0000313" key="2">
    <source>
        <dbReference type="Proteomes" id="UP000014974"/>
    </source>
</evidence>
<dbReference type="Proteomes" id="UP000014974">
    <property type="component" value="Unassembled WGS sequence"/>
</dbReference>
<dbReference type="EMBL" id="ATNM01000048">
    <property type="protein sequence ID" value="EPR70428.1"/>
    <property type="molecule type" value="Genomic_DNA"/>
</dbReference>
<name>S7X2R2_9BACT</name>
<dbReference type="AlphaFoldDB" id="S7X2R2"/>
<proteinExistence type="predicted"/>